<feature type="domain" description="Beta-lactamase-related" evidence="2">
    <location>
        <begin position="31"/>
        <end position="404"/>
    </location>
</feature>
<reference evidence="3" key="1">
    <citation type="submission" date="2023-11" db="EMBL/GenBank/DDBJ databases">
        <title>The genome sequences of three competitors of mushroom-forming fungi.</title>
        <authorList>
            <person name="Beijen E."/>
            <person name="Ohm R.A."/>
        </authorList>
    </citation>
    <scope>NUCLEOTIDE SEQUENCE</scope>
    <source>
        <strain evidence="3">CBS 100526</strain>
    </source>
</reference>
<dbReference type="Proteomes" id="UP001273209">
    <property type="component" value="Unassembled WGS sequence"/>
</dbReference>
<dbReference type="PANTHER" id="PTHR46825:SF9">
    <property type="entry name" value="BETA-LACTAMASE-RELATED DOMAIN-CONTAINING PROTEIN"/>
    <property type="match status" value="1"/>
</dbReference>
<protein>
    <recommendedName>
        <fullName evidence="2">Beta-lactamase-related domain-containing protein</fullName>
    </recommendedName>
</protein>
<accession>A0AAE1IEK7</accession>
<evidence type="ECO:0000313" key="3">
    <source>
        <dbReference type="EMBL" id="KAK4073487.1"/>
    </source>
</evidence>
<evidence type="ECO:0000313" key="4">
    <source>
        <dbReference type="Proteomes" id="UP001273209"/>
    </source>
</evidence>
<evidence type="ECO:0000256" key="1">
    <source>
        <dbReference type="ARBA" id="ARBA00038215"/>
    </source>
</evidence>
<dbReference type="InterPro" id="IPR001466">
    <property type="entry name" value="Beta-lactam-related"/>
</dbReference>
<dbReference type="AlphaFoldDB" id="A0AAE1IEK7"/>
<dbReference type="InterPro" id="IPR050491">
    <property type="entry name" value="AmpC-like"/>
</dbReference>
<proteinExistence type="inferred from homology"/>
<name>A0AAE1IEK7_9HYPO</name>
<dbReference type="SUPFAM" id="SSF56601">
    <property type="entry name" value="beta-lactamase/transpeptidase-like"/>
    <property type="match status" value="1"/>
</dbReference>
<organism evidence="3 4">
    <name type="scientific">Trichoderma aggressivum f. europaeum</name>
    <dbReference type="NCBI Taxonomy" id="173218"/>
    <lineage>
        <taxon>Eukaryota</taxon>
        <taxon>Fungi</taxon>
        <taxon>Dikarya</taxon>
        <taxon>Ascomycota</taxon>
        <taxon>Pezizomycotina</taxon>
        <taxon>Sordariomycetes</taxon>
        <taxon>Hypocreomycetidae</taxon>
        <taxon>Hypocreales</taxon>
        <taxon>Hypocreaceae</taxon>
        <taxon>Trichoderma</taxon>
    </lineage>
</organism>
<dbReference type="Gene3D" id="3.40.710.10">
    <property type="entry name" value="DD-peptidase/beta-lactamase superfamily"/>
    <property type="match status" value="1"/>
</dbReference>
<dbReference type="PANTHER" id="PTHR46825">
    <property type="entry name" value="D-ALANYL-D-ALANINE-CARBOXYPEPTIDASE/ENDOPEPTIDASE AMPH"/>
    <property type="match status" value="1"/>
</dbReference>
<evidence type="ECO:0000259" key="2">
    <source>
        <dbReference type="Pfam" id="PF00144"/>
    </source>
</evidence>
<comment type="caution">
    <text evidence="3">The sequence shown here is derived from an EMBL/GenBank/DDBJ whole genome shotgun (WGS) entry which is preliminary data.</text>
</comment>
<gene>
    <name evidence="3" type="ORF">Triagg1_5313</name>
</gene>
<dbReference type="RefSeq" id="XP_062755787.1">
    <property type="nucleotide sequence ID" value="XM_062899814.1"/>
</dbReference>
<dbReference type="GeneID" id="87919719"/>
<dbReference type="EMBL" id="JAWRVG010000018">
    <property type="protein sequence ID" value="KAK4073487.1"/>
    <property type="molecule type" value="Genomic_DNA"/>
</dbReference>
<dbReference type="InterPro" id="IPR012338">
    <property type="entry name" value="Beta-lactam/transpept-like"/>
</dbReference>
<comment type="similarity">
    <text evidence="1">Belongs to the peptidase S12 family.</text>
</comment>
<keyword evidence="4" id="KW-1185">Reference proteome</keyword>
<dbReference type="Pfam" id="PF00144">
    <property type="entry name" value="Beta-lactamase"/>
    <property type="match status" value="1"/>
</dbReference>
<sequence>MGDYDIDPGAHRAEAIAGSPAEIVQRLDKARDAIAEIVEENHIVGLASHVVFKGEIIWTANMGYRDMSEKKPVDSDTIFPIGALSQGFTAACVAQQVYRKGGFSYDNKISDFLPQLQTSDATVGDLLGHRTGLQSSDHWPQTSSVGDFNRDVINDKTVIQVYKNLGPRAILPSQFLHNGIGYALLGNIVSPKYADYLKENVLKPLQMSRTQVARDTTFDRDKNTSRRYSVGVNGRLFVHYQPGGFSAWSHNHLPSVAVGSMMSTTNDLAKYCIALNQAWKRQRHTKDAEVQTLRRKQVFPDVDLLFNPLQAMGADEKANKSHAAGWATCTLPAVIEDIGANPELMKTQMPELGTGSAPATLVWNQSRYHGTHGFVGLLPEYEAAVIVLSNTTTGDDAPDWIGQLLIQATLGNPYKNNYPFLAGLSARNARQKYYELAEKVRQGRQTKGPERSLRHYHGRYKSAVSGVVIGVWKRSFFSRHLGKEERDEDEGGPGRKKSPLEVAFWGTRLPRLPLHHHHGDTFTWFPSWNQLAEREFPLVHDAQYYTIQFQPTKRGITIESLTWFNDSAKPEGEVFTRIWPPVQQMLN</sequence>